<name>A0A657EY36_SALEN</name>
<dbReference type="AlphaFoldDB" id="A0A657EY36"/>
<dbReference type="InterPro" id="IPR025264">
    <property type="entry name" value="Cag12"/>
</dbReference>
<gene>
    <name evidence="1" type="ORF">ZQ07_23345</name>
</gene>
<dbReference type="EMBL" id="RSQT01000053">
    <property type="protein sequence ID" value="MIQ23456.1"/>
    <property type="molecule type" value="Genomic_DNA"/>
</dbReference>
<evidence type="ECO:0000313" key="1">
    <source>
        <dbReference type="EMBL" id="MIQ23456.1"/>
    </source>
</evidence>
<sequence length="132" mass="14872">MIKHILVTVLVTLITGCSSPPPPVPVEWNKKPVSLNEKLPEWNPNSLIIKSPVINDKWTLSISSQDFNKEDWMPSVFYAIAHSTQITVATKSGADYFSAKNWLYHHGANGVIIYHPITNCLTCNETTIYFSR</sequence>
<proteinExistence type="predicted"/>
<protein>
    <submittedName>
        <fullName evidence="1">Cag pathogenicity island protein Cag12</fullName>
    </submittedName>
</protein>
<dbReference type="Pfam" id="PF13117">
    <property type="entry name" value="Cag12"/>
    <property type="match status" value="1"/>
</dbReference>
<accession>A0A657EY36</accession>
<comment type="caution">
    <text evidence="1">The sequence shown here is derived from an EMBL/GenBank/DDBJ whole genome shotgun (WGS) entry which is preliminary data.</text>
</comment>
<organism evidence="1">
    <name type="scientific">Salmonella enteritidis</name>
    <dbReference type="NCBI Taxonomy" id="149539"/>
    <lineage>
        <taxon>Bacteria</taxon>
        <taxon>Pseudomonadati</taxon>
        <taxon>Pseudomonadota</taxon>
        <taxon>Gammaproteobacteria</taxon>
        <taxon>Enterobacterales</taxon>
        <taxon>Enterobacteriaceae</taxon>
        <taxon>Salmonella</taxon>
    </lineage>
</organism>
<dbReference type="Proteomes" id="UP000885271">
    <property type="component" value="Unassembled WGS sequence"/>
</dbReference>
<reference evidence="1" key="1">
    <citation type="submission" date="2018-08" db="EMBL/GenBank/DDBJ databases">
        <authorList>
            <person name="Ashton P.M."/>
            <person name="Dallman T."/>
            <person name="Nair S."/>
            <person name="De Pinna E."/>
            <person name="Peters T."/>
            <person name="Grant K."/>
        </authorList>
    </citation>
    <scope>NUCLEOTIDE SEQUENCE [LARGE SCALE GENOMIC DNA]</scope>
    <source>
        <strain evidence="1">38306</strain>
    </source>
</reference>
<dbReference type="PROSITE" id="PS51257">
    <property type="entry name" value="PROKAR_LIPOPROTEIN"/>
    <property type="match status" value="1"/>
</dbReference>